<dbReference type="RefSeq" id="WP_354699179.1">
    <property type="nucleotide sequence ID" value="NZ_CP114014.1"/>
</dbReference>
<proteinExistence type="predicted"/>
<dbReference type="Gene3D" id="2.130.10.10">
    <property type="entry name" value="YVTN repeat-like/Quinoprotein amine dehydrogenase"/>
    <property type="match status" value="1"/>
</dbReference>
<protein>
    <recommendedName>
        <fullName evidence="3">Photosynthesis system II assembly factor Ycf48/Hcf136-like domain-containing protein</fullName>
    </recommendedName>
</protein>
<feature type="signal peptide" evidence="1">
    <location>
        <begin position="1"/>
        <end position="35"/>
    </location>
</feature>
<accession>A0AAU7B228</accession>
<feature type="chain" id="PRO_5043683395" description="Photosynthesis system II assembly factor Ycf48/Hcf136-like domain-containing protein" evidence="1">
    <location>
        <begin position="36"/>
        <end position="552"/>
    </location>
</feature>
<name>A0AAU7B228_9ACTN</name>
<evidence type="ECO:0008006" key="3">
    <source>
        <dbReference type="Google" id="ProtNLM"/>
    </source>
</evidence>
<evidence type="ECO:0000313" key="2">
    <source>
        <dbReference type="EMBL" id="XAY07993.1"/>
    </source>
</evidence>
<dbReference type="EMBL" id="CP114014">
    <property type="protein sequence ID" value="XAY07993.1"/>
    <property type="molecule type" value="Genomic_DNA"/>
</dbReference>
<dbReference type="KEGG" id="parq:DSM112329_04888"/>
<dbReference type="InterPro" id="IPR015943">
    <property type="entry name" value="WD40/YVTN_repeat-like_dom_sf"/>
</dbReference>
<organism evidence="2">
    <name type="scientific">Paraconexibacter sp. AEG42_29</name>
    <dbReference type="NCBI Taxonomy" id="2997339"/>
    <lineage>
        <taxon>Bacteria</taxon>
        <taxon>Bacillati</taxon>
        <taxon>Actinomycetota</taxon>
        <taxon>Thermoleophilia</taxon>
        <taxon>Solirubrobacterales</taxon>
        <taxon>Paraconexibacteraceae</taxon>
        <taxon>Paraconexibacter</taxon>
    </lineage>
</organism>
<dbReference type="AlphaFoldDB" id="A0AAU7B228"/>
<keyword evidence="1" id="KW-0732">Signal</keyword>
<reference evidence="2" key="1">
    <citation type="submission" date="2022-12" db="EMBL/GenBank/DDBJ databases">
        <title>Paraconexibacter alkalitolerans sp. nov. and Baekduia alba sp. nov., isolated from soil and emended description of the genera Paraconexibacter (Chun et al., 2020) and Baekduia (An et al., 2020).</title>
        <authorList>
            <person name="Vieira S."/>
            <person name="Huber K.J."/>
            <person name="Geppert A."/>
            <person name="Wolf J."/>
            <person name="Neumann-Schaal M."/>
            <person name="Muesken M."/>
            <person name="Overmann J."/>
        </authorList>
    </citation>
    <scope>NUCLEOTIDE SEQUENCE</scope>
    <source>
        <strain evidence="2">AEG42_29</strain>
    </source>
</reference>
<evidence type="ECO:0000256" key="1">
    <source>
        <dbReference type="SAM" id="SignalP"/>
    </source>
</evidence>
<dbReference type="Gene3D" id="2.60.40.2700">
    <property type="match status" value="1"/>
</dbReference>
<gene>
    <name evidence="2" type="ORF">DSM112329_04888</name>
</gene>
<sequence>MNSFWTATTPNRSGILAVAAAAMACASLGAAPAHAGNSTWTAWQAPAGMQEAKINAIDAAASDVAVATDGYGVLTGASGGATTFKSRADADVSATTSVNDVAHSGTSLLAARGGKGGLWKLSQAGSDWLFQSPEASKGELGAANIDSIWVDGTRTVVGIVGKGVRVGVNGVFKDYSAGLKSNTVFSVHGAPGASVLFAGTDGGLARSTDGGATWSFSPQGVVDGNGTKVQILKVYVEPTNPSRVWAASSSDGIYRSGDGGLTFHRANGYGDTEIGDYHVRSFMVHPALPRAMFAGTEKGVWVSPNLGLAWYQLTKTGLPNDVVRALGMSAADPLHVYAGTNAGLATLTLEPVALIDTPKVTGPTGPGGTAQVGDVLTVNPKAHFKGTSPILTVASWKRCKKDKPEECETQKTGNTTTVTAADTGHTLHAWVKGTNMTPEPLEADSARIKVPVPGAPVFFSKPTIPTYATVGQALFSLPGGVSGQGVSFAYQWQVCTKIGLLAQISCFNISGATSSTYTPTTNAKGAMIRLKVTASNNLGDDVAYSNYSKPVV</sequence>
<dbReference type="SUPFAM" id="SSF110296">
    <property type="entry name" value="Oligoxyloglucan reducing end-specific cellobiohydrolase"/>
    <property type="match status" value="1"/>
</dbReference>